<dbReference type="Pfam" id="PF01015">
    <property type="entry name" value="Ribosomal_S3Ae"/>
    <property type="match status" value="2"/>
</dbReference>
<dbReference type="GO" id="GO:0006412">
    <property type="term" value="P:translation"/>
    <property type="evidence" value="ECO:0007669"/>
    <property type="project" value="InterPro"/>
</dbReference>
<proteinExistence type="predicted"/>
<reference evidence="4 5" key="1">
    <citation type="submission" date="2021-09" db="EMBL/GenBank/DDBJ databases">
        <title>Genomic insights and catalytic innovation underlie evolution of tropane alkaloids biosynthesis.</title>
        <authorList>
            <person name="Wang Y.-J."/>
            <person name="Tian T."/>
            <person name="Huang J.-P."/>
            <person name="Huang S.-X."/>
        </authorList>
    </citation>
    <scope>NUCLEOTIDE SEQUENCE [LARGE SCALE GENOMIC DNA]</scope>
    <source>
        <strain evidence="4">KIB-2018</strain>
        <tissue evidence="4">Leaf</tissue>
    </source>
</reference>
<evidence type="ECO:0008006" key="6">
    <source>
        <dbReference type="Google" id="ProtNLM"/>
    </source>
</evidence>
<dbReference type="AlphaFoldDB" id="A0AAV8SBI5"/>
<dbReference type="GO" id="GO:0005840">
    <property type="term" value="C:ribosome"/>
    <property type="evidence" value="ECO:0007669"/>
    <property type="project" value="UniProtKB-KW"/>
</dbReference>
<gene>
    <name evidence="4" type="ORF">K2173_018896</name>
</gene>
<dbReference type="GO" id="GO:0003735">
    <property type="term" value="F:structural constituent of ribosome"/>
    <property type="evidence" value="ECO:0007669"/>
    <property type="project" value="InterPro"/>
</dbReference>
<evidence type="ECO:0000256" key="3">
    <source>
        <dbReference type="ARBA" id="ARBA00023274"/>
    </source>
</evidence>
<sequence>MASNFLLKNKRISKGKKDGKKKTADPFAKKDWYDIKAPFVFSVRSVGKTLVSKTRGTKWQTLIEAHVDVKTTNNYNLRLFCIAFTKRRIRQTMREIKINYIGREIEKTTSSIFPLKNVYIRKVKILKAPKFDLRKLMEVHGDYSEDIGTKLERPVDESMAERETEVVGA</sequence>
<evidence type="ECO:0000256" key="2">
    <source>
        <dbReference type="ARBA" id="ARBA00022980"/>
    </source>
</evidence>
<dbReference type="Proteomes" id="UP001159364">
    <property type="component" value="Linkage Group LG12"/>
</dbReference>
<dbReference type="SMART" id="SM01397">
    <property type="entry name" value="Ribosomal_S3Ae"/>
    <property type="match status" value="1"/>
</dbReference>
<evidence type="ECO:0000313" key="5">
    <source>
        <dbReference type="Proteomes" id="UP001159364"/>
    </source>
</evidence>
<keyword evidence="5" id="KW-1185">Reference proteome</keyword>
<dbReference type="GO" id="GO:1990904">
    <property type="term" value="C:ribonucleoprotein complex"/>
    <property type="evidence" value="ECO:0007669"/>
    <property type="project" value="UniProtKB-KW"/>
</dbReference>
<evidence type="ECO:0000256" key="1">
    <source>
        <dbReference type="ARBA" id="ARBA00022490"/>
    </source>
</evidence>
<keyword evidence="2" id="KW-0689">Ribosomal protein</keyword>
<evidence type="ECO:0000313" key="4">
    <source>
        <dbReference type="EMBL" id="KAJ8749403.1"/>
    </source>
</evidence>
<keyword evidence="3" id="KW-0687">Ribonucleoprotein</keyword>
<protein>
    <recommendedName>
        <fullName evidence="6">40S ribosomal protein S3a</fullName>
    </recommendedName>
</protein>
<dbReference type="EMBL" id="JAIWQS010000012">
    <property type="protein sequence ID" value="KAJ8749403.1"/>
    <property type="molecule type" value="Genomic_DNA"/>
</dbReference>
<name>A0AAV8SBI5_9ROSI</name>
<accession>A0AAV8SBI5</accession>
<dbReference type="PANTHER" id="PTHR11830">
    <property type="entry name" value="40S RIBOSOMAL PROTEIN S3A"/>
    <property type="match status" value="1"/>
</dbReference>
<comment type="caution">
    <text evidence="4">The sequence shown here is derived from an EMBL/GenBank/DDBJ whole genome shotgun (WGS) entry which is preliminary data.</text>
</comment>
<organism evidence="4 5">
    <name type="scientific">Erythroxylum novogranatense</name>
    <dbReference type="NCBI Taxonomy" id="1862640"/>
    <lineage>
        <taxon>Eukaryota</taxon>
        <taxon>Viridiplantae</taxon>
        <taxon>Streptophyta</taxon>
        <taxon>Embryophyta</taxon>
        <taxon>Tracheophyta</taxon>
        <taxon>Spermatophyta</taxon>
        <taxon>Magnoliopsida</taxon>
        <taxon>eudicotyledons</taxon>
        <taxon>Gunneridae</taxon>
        <taxon>Pentapetalae</taxon>
        <taxon>rosids</taxon>
        <taxon>fabids</taxon>
        <taxon>Malpighiales</taxon>
        <taxon>Erythroxylaceae</taxon>
        <taxon>Erythroxylum</taxon>
    </lineage>
</organism>
<keyword evidence="1" id="KW-0963">Cytoplasm</keyword>
<dbReference type="InterPro" id="IPR001593">
    <property type="entry name" value="Ribosomal_eS1"/>
</dbReference>